<name>A0A9X4KVN4_9BACL</name>
<organism evidence="1 2">
    <name type="scientific">Cohnella rhizosphaerae</name>
    <dbReference type="NCBI Taxonomy" id="1457232"/>
    <lineage>
        <taxon>Bacteria</taxon>
        <taxon>Bacillati</taxon>
        <taxon>Bacillota</taxon>
        <taxon>Bacilli</taxon>
        <taxon>Bacillales</taxon>
        <taxon>Paenibacillaceae</taxon>
        <taxon>Cohnella</taxon>
    </lineage>
</organism>
<proteinExistence type="predicted"/>
<evidence type="ECO:0000313" key="1">
    <source>
        <dbReference type="EMBL" id="MDG0812031.1"/>
    </source>
</evidence>
<dbReference type="RefSeq" id="WP_277535120.1">
    <property type="nucleotide sequence ID" value="NZ_JAPDIA010000008.1"/>
</dbReference>
<gene>
    <name evidence="1" type="ORF">OMP40_23690</name>
</gene>
<dbReference type="EMBL" id="JAPDIA010000008">
    <property type="protein sequence ID" value="MDG0812031.1"/>
    <property type="molecule type" value="Genomic_DNA"/>
</dbReference>
<keyword evidence="2" id="KW-1185">Reference proteome</keyword>
<evidence type="ECO:0000313" key="2">
    <source>
        <dbReference type="Proteomes" id="UP001153404"/>
    </source>
</evidence>
<accession>A0A9X4KVN4</accession>
<comment type="caution">
    <text evidence="1">The sequence shown here is derived from an EMBL/GenBank/DDBJ whole genome shotgun (WGS) entry which is preliminary data.</text>
</comment>
<sequence>MFTTGATTDRRSVTGACARRRSKRSPLIFDPKPAEQNIGLRLCRICRSRTVRSRWSYAAIFYFCTRTGSGEAFHEAALRELLRATKPGGEVRIYPLVTLAWEPVPYLDRLLRALASEAAASFVPSGLPFVPRESRVLALRKKG</sequence>
<dbReference type="Proteomes" id="UP001153404">
    <property type="component" value="Unassembled WGS sequence"/>
</dbReference>
<dbReference type="AlphaFoldDB" id="A0A9X4KVN4"/>
<protein>
    <submittedName>
        <fullName evidence="1">Uncharacterized protein</fullName>
    </submittedName>
</protein>
<reference evidence="1" key="1">
    <citation type="submission" date="2022-10" db="EMBL/GenBank/DDBJ databases">
        <title>Comparative genomic analysis of Cohnella hashimotonis sp. nov., isolated from the International Space Station.</title>
        <authorList>
            <person name="Simpson A."/>
            <person name="Venkateswaran K."/>
        </authorList>
    </citation>
    <scope>NUCLEOTIDE SEQUENCE</scope>
    <source>
        <strain evidence="1">DSM 28161</strain>
    </source>
</reference>